<evidence type="ECO:0000313" key="2">
    <source>
        <dbReference type="Proteomes" id="UP000215914"/>
    </source>
</evidence>
<accession>A0A9K3EDM1</accession>
<sequence>MRNPSETTTFHCYCCSEMNILLLPVLHRRILLLTFFESHGKGR</sequence>
<reference evidence="1" key="1">
    <citation type="journal article" date="2017" name="Nature">
        <title>The sunflower genome provides insights into oil metabolism, flowering and Asterid evolution.</title>
        <authorList>
            <person name="Badouin H."/>
            <person name="Gouzy J."/>
            <person name="Grassa C.J."/>
            <person name="Murat F."/>
            <person name="Staton S.E."/>
            <person name="Cottret L."/>
            <person name="Lelandais-Briere C."/>
            <person name="Owens G.L."/>
            <person name="Carrere S."/>
            <person name="Mayjonade B."/>
            <person name="Legrand L."/>
            <person name="Gill N."/>
            <person name="Kane N.C."/>
            <person name="Bowers J.E."/>
            <person name="Hubner S."/>
            <person name="Bellec A."/>
            <person name="Berard A."/>
            <person name="Berges H."/>
            <person name="Blanchet N."/>
            <person name="Boniface M.C."/>
            <person name="Brunel D."/>
            <person name="Catrice O."/>
            <person name="Chaidir N."/>
            <person name="Claudel C."/>
            <person name="Donnadieu C."/>
            <person name="Faraut T."/>
            <person name="Fievet G."/>
            <person name="Helmstetter N."/>
            <person name="King M."/>
            <person name="Knapp S.J."/>
            <person name="Lai Z."/>
            <person name="Le Paslier M.C."/>
            <person name="Lippi Y."/>
            <person name="Lorenzon L."/>
            <person name="Mandel J.R."/>
            <person name="Marage G."/>
            <person name="Marchand G."/>
            <person name="Marquand E."/>
            <person name="Bret-Mestries E."/>
            <person name="Morien E."/>
            <person name="Nambeesan S."/>
            <person name="Nguyen T."/>
            <person name="Pegot-Espagnet P."/>
            <person name="Pouilly N."/>
            <person name="Raftis F."/>
            <person name="Sallet E."/>
            <person name="Schiex T."/>
            <person name="Thomas J."/>
            <person name="Vandecasteele C."/>
            <person name="Vares D."/>
            <person name="Vear F."/>
            <person name="Vautrin S."/>
            <person name="Crespi M."/>
            <person name="Mangin B."/>
            <person name="Burke J.M."/>
            <person name="Salse J."/>
            <person name="Munos S."/>
            <person name="Vincourt P."/>
            <person name="Rieseberg L.H."/>
            <person name="Langlade N.B."/>
        </authorList>
    </citation>
    <scope>NUCLEOTIDE SEQUENCE</scope>
    <source>
        <tissue evidence="1">Leaves</tissue>
    </source>
</reference>
<name>A0A9K3EDM1_HELAN</name>
<organism evidence="1 2">
    <name type="scientific">Helianthus annuus</name>
    <name type="common">Common sunflower</name>
    <dbReference type="NCBI Taxonomy" id="4232"/>
    <lineage>
        <taxon>Eukaryota</taxon>
        <taxon>Viridiplantae</taxon>
        <taxon>Streptophyta</taxon>
        <taxon>Embryophyta</taxon>
        <taxon>Tracheophyta</taxon>
        <taxon>Spermatophyta</taxon>
        <taxon>Magnoliopsida</taxon>
        <taxon>eudicotyledons</taxon>
        <taxon>Gunneridae</taxon>
        <taxon>Pentapetalae</taxon>
        <taxon>asterids</taxon>
        <taxon>campanulids</taxon>
        <taxon>Asterales</taxon>
        <taxon>Asteraceae</taxon>
        <taxon>Asteroideae</taxon>
        <taxon>Heliantheae alliance</taxon>
        <taxon>Heliantheae</taxon>
        <taxon>Helianthus</taxon>
    </lineage>
</organism>
<protein>
    <submittedName>
        <fullName evidence="1">Uncharacterized protein</fullName>
    </submittedName>
</protein>
<dbReference type="Gramene" id="mRNA:HanXRQr2_Chr13g0570941">
    <property type="protein sequence ID" value="mRNA:HanXRQr2_Chr13g0570941"/>
    <property type="gene ID" value="HanXRQr2_Chr13g0570941"/>
</dbReference>
<reference evidence="1" key="2">
    <citation type="submission" date="2020-06" db="EMBL/GenBank/DDBJ databases">
        <title>Helianthus annuus Genome sequencing and assembly Release 2.</title>
        <authorList>
            <person name="Gouzy J."/>
            <person name="Langlade N."/>
            <person name="Munos S."/>
        </authorList>
    </citation>
    <scope>NUCLEOTIDE SEQUENCE</scope>
    <source>
        <tissue evidence="1">Leaves</tissue>
    </source>
</reference>
<dbReference type="AlphaFoldDB" id="A0A9K3EDM1"/>
<keyword evidence="2" id="KW-1185">Reference proteome</keyword>
<comment type="caution">
    <text evidence="1">The sequence shown here is derived from an EMBL/GenBank/DDBJ whole genome shotgun (WGS) entry which is preliminary data.</text>
</comment>
<gene>
    <name evidence="1" type="ORF">HanXRQr2_Chr13g0570941</name>
</gene>
<evidence type="ECO:0000313" key="1">
    <source>
        <dbReference type="EMBL" id="KAF5771945.1"/>
    </source>
</evidence>
<dbReference type="EMBL" id="MNCJ02000328">
    <property type="protein sequence ID" value="KAF5771945.1"/>
    <property type="molecule type" value="Genomic_DNA"/>
</dbReference>
<proteinExistence type="predicted"/>
<dbReference type="Proteomes" id="UP000215914">
    <property type="component" value="Unassembled WGS sequence"/>
</dbReference>